<reference evidence="1" key="1">
    <citation type="submission" date="2013-07" db="EMBL/GenBank/DDBJ databases">
        <authorList>
            <person name="McIlroy S."/>
        </authorList>
    </citation>
    <scope>NUCLEOTIDE SEQUENCE [LARGE SCALE GENOMIC DNA]</scope>
    <source>
        <strain evidence="1">Run_A_D11</strain>
    </source>
</reference>
<proteinExistence type="predicted"/>
<dbReference type="SUPFAM" id="SSF52096">
    <property type="entry name" value="ClpP/crotonase"/>
    <property type="match status" value="1"/>
</dbReference>
<dbReference type="InterPro" id="IPR023562">
    <property type="entry name" value="ClpP/TepA"/>
</dbReference>
<dbReference type="OrthoDB" id="9082001at2"/>
<gene>
    <name evidence="1" type="ORF">BN873_150051</name>
</gene>
<reference evidence="1" key="2">
    <citation type="submission" date="2014-03" db="EMBL/GenBank/DDBJ databases">
        <title>Candidatus Competibacter-lineage genomes retrieved from metagenomes reveal functional metabolic diversity.</title>
        <authorList>
            <person name="McIlroy S.J."/>
            <person name="Albertsen M."/>
            <person name="Andresen E.K."/>
            <person name="Saunders A.M."/>
            <person name="Kristiansen R."/>
            <person name="Stokholm-Bjerregaard M."/>
            <person name="Nielsen K.L."/>
            <person name="Nielsen P.H."/>
        </authorList>
    </citation>
    <scope>NUCLEOTIDE SEQUENCE</scope>
    <source>
        <strain evidence="1">Run_A_D11</strain>
    </source>
</reference>
<evidence type="ECO:0000313" key="1">
    <source>
        <dbReference type="EMBL" id="CDI01263.1"/>
    </source>
</evidence>
<dbReference type="Proteomes" id="UP000035760">
    <property type="component" value="Unassembled WGS sequence"/>
</dbReference>
<name>W6MBF0_9GAMM</name>
<dbReference type="InterPro" id="IPR029045">
    <property type="entry name" value="ClpP/crotonase-like_dom_sf"/>
</dbReference>
<sequence>MAVQDGVKGPLAEQKSQGGITDRPILINYFGSIDAANIGFLVKTILAETANGETHFRINMNSTGGDPSYSISAYNLLKPLPITITTYNVNQVESAAVHLYCLGSRRYAHPRSIFTIHSVKWSLSGYSPGKLAAVSKKINLQQESVLNILNSCMRIETARIERSVFGDDDWYIDAKEAALSGLVQQITTESVSAKKIYLISDGYKG</sequence>
<dbReference type="Pfam" id="PF00574">
    <property type="entry name" value="CLP_protease"/>
    <property type="match status" value="1"/>
</dbReference>
<dbReference type="STRING" id="1400863.BN873_150051"/>
<keyword evidence="2" id="KW-1185">Reference proteome</keyword>
<evidence type="ECO:0000313" key="2">
    <source>
        <dbReference type="Proteomes" id="UP000035760"/>
    </source>
</evidence>
<comment type="caution">
    <text evidence="1">The sequence shown here is derived from an EMBL/GenBank/DDBJ whole genome shotgun (WGS) entry which is preliminary data.</text>
</comment>
<dbReference type="AlphaFoldDB" id="W6MBF0"/>
<organism evidence="1 2">
    <name type="scientific">Candidatus Competibacter denitrificans Run_A_D11</name>
    <dbReference type="NCBI Taxonomy" id="1400863"/>
    <lineage>
        <taxon>Bacteria</taxon>
        <taxon>Pseudomonadati</taxon>
        <taxon>Pseudomonadota</taxon>
        <taxon>Gammaproteobacteria</taxon>
        <taxon>Candidatus Competibacteraceae</taxon>
        <taxon>Candidatus Competibacter</taxon>
    </lineage>
</organism>
<protein>
    <recommendedName>
        <fullName evidence="3">ATP-dependent Clp protease proteolytic subunit</fullName>
    </recommendedName>
</protein>
<dbReference type="Gene3D" id="3.90.226.10">
    <property type="entry name" value="2-enoyl-CoA Hydratase, Chain A, domain 1"/>
    <property type="match status" value="1"/>
</dbReference>
<dbReference type="EMBL" id="CBTJ020000020">
    <property type="protein sequence ID" value="CDI01263.1"/>
    <property type="molecule type" value="Genomic_DNA"/>
</dbReference>
<accession>W6MBF0</accession>
<dbReference type="RefSeq" id="WP_048670381.1">
    <property type="nucleotide sequence ID" value="NZ_CBTJ020000020.1"/>
</dbReference>
<evidence type="ECO:0008006" key="3">
    <source>
        <dbReference type="Google" id="ProtNLM"/>
    </source>
</evidence>